<dbReference type="InterPro" id="IPR007243">
    <property type="entry name" value="Atg6/Beclin"/>
</dbReference>
<dbReference type="GO" id="GO:0030674">
    <property type="term" value="F:protein-macromolecule adaptor activity"/>
    <property type="evidence" value="ECO:0007669"/>
    <property type="project" value="TreeGrafter"/>
</dbReference>
<dbReference type="InterPro" id="IPR040455">
    <property type="entry name" value="Atg6_BARA"/>
</dbReference>
<evidence type="ECO:0000313" key="5">
    <source>
        <dbReference type="EMBL" id="KAJ3445592.1"/>
    </source>
</evidence>
<feature type="domain" description="Atg6 BARA" evidence="3">
    <location>
        <begin position="294"/>
        <end position="475"/>
    </location>
</feature>
<feature type="domain" description="Atg6/beclin coiled-coil" evidence="4">
    <location>
        <begin position="163"/>
        <end position="289"/>
    </location>
</feature>
<dbReference type="Gene3D" id="1.10.418.40">
    <property type="entry name" value="Autophagy protein 6/Beclin 1"/>
    <property type="match status" value="1"/>
</dbReference>
<sequence length="489" mass="58288">MTKVETNIDLEPTNLQFYCQNCHLEITIHDSIFHLTDEIMSNFADYLQLEPKQTEELEDIFIKFGRYRKEEEEKTNKFGNITQEEKEKMLKLERESEIIENCFEDFFVDTLRRNFGTQVTNFSQNDKEEEKEQESTENTDKFKFQIAFKMFELICQQTGNIFPLCNDCTISWYNDINKKVKDELRQKKVYRKYSDQFEKMIFIDTQTLVSTNQDYDLEIDEITRELEKLEKEEQQINKELKLIKHKEMTFQKLEKKYHQDLKKFQLIETETIQNHKSMKNKINYVQTELQKLFSTSVYNDVFHIYCDGHFGTINGFRLGRLPSLNIENEEINAALGLTALLLSVLSTQMGFKSKQYLLIPCGSFSKIAQNNDQISSYKDISKIKNYGELFLTQEGFMKKLRIKKFNQAMIWLLDYLQNFAKFAQTINNEFELPYSIKEDLINDVSVKFHNNNLINWTRAMKYLLTDLKQFMLWCSYSSKEKIKKSTNNN</sequence>
<proteinExistence type="inferred from homology"/>
<organism evidence="5 6">
    <name type="scientific">Anaeramoeba flamelloides</name>
    <dbReference type="NCBI Taxonomy" id="1746091"/>
    <lineage>
        <taxon>Eukaryota</taxon>
        <taxon>Metamonada</taxon>
        <taxon>Anaeramoebidae</taxon>
        <taxon>Anaeramoeba</taxon>
    </lineage>
</organism>
<dbReference type="PANTHER" id="PTHR12768">
    <property type="entry name" value="BECLIN 1"/>
    <property type="match status" value="1"/>
</dbReference>
<dbReference type="PANTHER" id="PTHR12768:SF4">
    <property type="entry name" value="BECLIN-1"/>
    <property type="match status" value="1"/>
</dbReference>
<protein>
    <submittedName>
        <fullName evidence="5">Beclin-1</fullName>
    </submittedName>
</protein>
<evidence type="ECO:0000313" key="6">
    <source>
        <dbReference type="Proteomes" id="UP001146793"/>
    </source>
</evidence>
<dbReference type="GO" id="GO:0000407">
    <property type="term" value="C:phagophore assembly site"/>
    <property type="evidence" value="ECO:0007669"/>
    <property type="project" value="TreeGrafter"/>
</dbReference>
<dbReference type="Pfam" id="PF04111">
    <property type="entry name" value="APG6"/>
    <property type="match status" value="1"/>
</dbReference>
<dbReference type="GO" id="GO:0000423">
    <property type="term" value="P:mitophagy"/>
    <property type="evidence" value="ECO:0007669"/>
    <property type="project" value="TreeGrafter"/>
</dbReference>
<evidence type="ECO:0000256" key="2">
    <source>
        <dbReference type="SAM" id="Coils"/>
    </source>
</evidence>
<dbReference type="EMBL" id="JANTQA010000023">
    <property type="protein sequence ID" value="KAJ3445592.1"/>
    <property type="molecule type" value="Genomic_DNA"/>
</dbReference>
<comment type="caution">
    <text evidence="5">The sequence shown here is derived from an EMBL/GenBank/DDBJ whole genome shotgun (WGS) entry which is preliminary data.</text>
</comment>
<dbReference type="Gene3D" id="6.10.250.3110">
    <property type="match status" value="1"/>
</dbReference>
<dbReference type="GO" id="GO:0034271">
    <property type="term" value="C:phosphatidylinositol 3-kinase complex, class III, type I"/>
    <property type="evidence" value="ECO:0007669"/>
    <property type="project" value="TreeGrafter"/>
</dbReference>
<evidence type="ECO:0000259" key="4">
    <source>
        <dbReference type="Pfam" id="PF17675"/>
    </source>
</evidence>
<reference evidence="5" key="1">
    <citation type="submission" date="2022-08" db="EMBL/GenBank/DDBJ databases">
        <title>Novel sulphate-reducing endosymbionts in the free-living metamonad Anaeramoeba.</title>
        <authorList>
            <person name="Jerlstrom-Hultqvist J."/>
            <person name="Cepicka I."/>
            <person name="Gallot-Lavallee L."/>
            <person name="Salas-Leiva D."/>
            <person name="Curtis B.A."/>
            <person name="Zahonova K."/>
            <person name="Pipaliya S."/>
            <person name="Dacks J."/>
            <person name="Roger A.J."/>
        </authorList>
    </citation>
    <scope>NUCLEOTIDE SEQUENCE</scope>
    <source>
        <strain evidence="5">Busselton2</strain>
    </source>
</reference>
<dbReference type="GO" id="GO:0045324">
    <property type="term" value="P:late endosome to vacuole transport"/>
    <property type="evidence" value="ECO:0007669"/>
    <property type="project" value="TreeGrafter"/>
</dbReference>
<keyword evidence="2" id="KW-0175">Coiled coil</keyword>
<evidence type="ECO:0000259" key="3">
    <source>
        <dbReference type="Pfam" id="PF04111"/>
    </source>
</evidence>
<dbReference type="Proteomes" id="UP001146793">
    <property type="component" value="Unassembled WGS sequence"/>
</dbReference>
<dbReference type="GO" id="GO:0034272">
    <property type="term" value="C:phosphatidylinositol 3-kinase complex, class III, type II"/>
    <property type="evidence" value="ECO:0007669"/>
    <property type="project" value="TreeGrafter"/>
</dbReference>
<evidence type="ECO:0000256" key="1">
    <source>
        <dbReference type="ARBA" id="ARBA00005965"/>
    </source>
</evidence>
<gene>
    <name evidence="5" type="ORF">M0812_11476</name>
</gene>
<feature type="coiled-coil region" evidence="2">
    <location>
        <begin position="212"/>
        <end position="249"/>
    </location>
</feature>
<dbReference type="Pfam" id="PF17675">
    <property type="entry name" value="APG6_N"/>
    <property type="match status" value="1"/>
</dbReference>
<accession>A0AAV7ZYL9</accession>
<dbReference type="GO" id="GO:0043548">
    <property type="term" value="F:phosphatidylinositol 3-kinase binding"/>
    <property type="evidence" value="ECO:0007669"/>
    <property type="project" value="TreeGrafter"/>
</dbReference>
<dbReference type="InterPro" id="IPR041691">
    <property type="entry name" value="Atg6/beclin_CC"/>
</dbReference>
<dbReference type="AlphaFoldDB" id="A0AAV7ZYL9"/>
<dbReference type="InterPro" id="IPR038274">
    <property type="entry name" value="Atg6/Beclin_C_sf"/>
</dbReference>
<dbReference type="GO" id="GO:0000045">
    <property type="term" value="P:autophagosome assembly"/>
    <property type="evidence" value="ECO:0007669"/>
    <property type="project" value="TreeGrafter"/>
</dbReference>
<name>A0AAV7ZYL9_9EUKA</name>
<comment type="similarity">
    <text evidence="1">Belongs to the beclin family.</text>
</comment>
<dbReference type="GO" id="GO:0006995">
    <property type="term" value="P:cellular response to nitrogen starvation"/>
    <property type="evidence" value="ECO:0007669"/>
    <property type="project" value="TreeGrafter"/>
</dbReference>